<keyword evidence="2" id="KW-0808">Transferase</keyword>
<keyword evidence="9" id="KW-1185">Reference proteome</keyword>
<evidence type="ECO:0000256" key="6">
    <source>
        <dbReference type="ARBA" id="ARBA00023136"/>
    </source>
</evidence>
<gene>
    <name evidence="8" type="ORF">C7K55_08775</name>
</gene>
<evidence type="ECO:0000256" key="5">
    <source>
        <dbReference type="ARBA" id="ARBA00023034"/>
    </source>
</evidence>
<dbReference type="EMBL" id="PXXO01000009">
    <property type="protein sequence ID" value="PSJ04796.1"/>
    <property type="molecule type" value="Genomic_DNA"/>
</dbReference>
<reference evidence="8 9" key="1">
    <citation type="journal article" date="2018" name="Environ. Microbiol.">
        <title>Ecological and genomic features of two widespread freshwater picocyanobacteria.</title>
        <authorList>
            <person name="Cabello-Yeves P.J."/>
            <person name="Picazo A."/>
            <person name="Camacho A."/>
            <person name="Callieri C."/>
            <person name="Rosselli R."/>
            <person name="Roda-Garcia J.J."/>
            <person name="Coutinho F.H."/>
            <person name="Rodriguez-Valera F."/>
        </authorList>
    </citation>
    <scope>NUCLEOTIDE SEQUENCE [LARGE SCALE GENOMIC DNA]</scope>
    <source>
        <strain evidence="8 9">Tous</strain>
    </source>
</reference>
<evidence type="ECO:0000256" key="3">
    <source>
        <dbReference type="ARBA" id="ARBA00022692"/>
    </source>
</evidence>
<evidence type="ECO:0000313" key="8">
    <source>
        <dbReference type="EMBL" id="PSJ04796.1"/>
    </source>
</evidence>
<keyword evidence="3" id="KW-0812">Transmembrane</keyword>
<sequence>MLRVAHLLKPIATTFGRDSDWLTSPARTLSATDSIILDISRKHQYSCRNYRAQLAGTMPGSGLLRSSSRIGARLFSPFYRRFPYQGAMDIFKLDPRGAYSPLEPFFYNRVPKAANTSITQTLFNHSAYRPGLARRDNPKYKFQRPIFLSPNQVHKLEYEAFKFTFVRNPYSRVLSAYLDKVGRRKHQGVRFLAWAEANSQPASFLGFCRYLDAGGLFLDMHWAPQVEILCLPLECFDFIGRIESIDRDLNQVLQRVFKVQLESPLPQTGRHHTQANQKLKEAYGMEERQIVNRLYATDFLKLGYPQDL</sequence>
<keyword evidence="4" id="KW-1133">Transmembrane helix</keyword>
<evidence type="ECO:0000256" key="4">
    <source>
        <dbReference type="ARBA" id="ARBA00022989"/>
    </source>
</evidence>
<dbReference type="GO" id="GO:0016051">
    <property type="term" value="P:carbohydrate biosynthetic process"/>
    <property type="evidence" value="ECO:0007669"/>
    <property type="project" value="InterPro"/>
</dbReference>
<evidence type="ECO:0000313" key="9">
    <source>
        <dbReference type="Proteomes" id="UP000243002"/>
    </source>
</evidence>
<dbReference type="SUPFAM" id="SSF52540">
    <property type="entry name" value="P-loop containing nucleoside triphosphate hydrolases"/>
    <property type="match status" value="1"/>
</dbReference>
<dbReference type="Pfam" id="PF03567">
    <property type="entry name" value="Sulfotransfer_2"/>
    <property type="match status" value="1"/>
</dbReference>
<proteinExistence type="predicted"/>
<dbReference type="InterPro" id="IPR027417">
    <property type="entry name" value="P-loop_NTPase"/>
</dbReference>
<evidence type="ECO:0008006" key="10">
    <source>
        <dbReference type="Google" id="ProtNLM"/>
    </source>
</evidence>
<evidence type="ECO:0000256" key="1">
    <source>
        <dbReference type="ARBA" id="ARBA00004323"/>
    </source>
</evidence>
<organism evidence="8 9">
    <name type="scientific">Cyanobium usitatum str. Tous</name>
    <dbReference type="NCBI Taxonomy" id="2116684"/>
    <lineage>
        <taxon>Bacteria</taxon>
        <taxon>Bacillati</taxon>
        <taxon>Cyanobacteriota</taxon>
        <taxon>Cyanophyceae</taxon>
        <taxon>Synechococcales</taxon>
        <taxon>Prochlorococcaceae</taxon>
        <taxon>Cyanobium</taxon>
    </lineage>
</organism>
<evidence type="ECO:0000256" key="7">
    <source>
        <dbReference type="ARBA" id="ARBA00023180"/>
    </source>
</evidence>
<dbReference type="InterPro" id="IPR018011">
    <property type="entry name" value="Carb_sulfotrans_8-10"/>
</dbReference>
<evidence type="ECO:0000256" key="2">
    <source>
        <dbReference type="ARBA" id="ARBA00022679"/>
    </source>
</evidence>
<dbReference type="PANTHER" id="PTHR12137">
    <property type="entry name" value="CARBOHYDRATE SULFOTRANSFERASE"/>
    <property type="match status" value="1"/>
</dbReference>
<dbReference type="GO" id="GO:0008146">
    <property type="term" value="F:sulfotransferase activity"/>
    <property type="evidence" value="ECO:0007669"/>
    <property type="project" value="InterPro"/>
</dbReference>
<name>A0A2P7MUC4_9CYAN</name>
<keyword evidence="5" id="KW-0333">Golgi apparatus</keyword>
<comment type="caution">
    <text evidence="8">The sequence shown here is derived from an EMBL/GenBank/DDBJ whole genome shotgun (WGS) entry which is preliminary data.</text>
</comment>
<keyword evidence="7" id="KW-0325">Glycoprotein</keyword>
<keyword evidence="6" id="KW-0472">Membrane</keyword>
<dbReference type="Proteomes" id="UP000243002">
    <property type="component" value="Unassembled WGS sequence"/>
</dbReference>
<dbReference type="AlphaFoldDB" id="A0A2P7MUC4"/>
<dbReference type="InterPro" id="IPR005331">
    <property type="entry name" value="Sulfotransferase"/>
</dbReference>
<protein>
    <recommendedName>
        <fullName evidence="10">Sulfotransferase family protein</fullName>
    </recommendedName>
</protein>
<accession>A0A2P7MUC4</accession>
<dbReference type="GO" id="GO:0016020">
    <property type="term" value="C:membrane"/>
    <property type="evidence" value="ECO:0007669"/>
    <property type="project" value="InterPro"/>
</dbReference>
<comment type="subcellular location">
    <subcellularLocation>
        <location evidence="1">Golgi apparatus membrane</location>
        <topology evidence="1">Single-pass type II membrane protein</topology>
    </subcellularLocation>
</comment>
<dbReference type="PANTHER" id="PTHR12137:SF54">
    <property type="entry name" value="CARBOHYDRATE SULFOTRANSFERASE"/>
    <property type="match status" value="1"/>
</dbReference>